<dbReference type="OMA" id="MIYATNG"/>
<feature type="chain" id="PRO_5004879542" evidence="1">
    <location>
        <begin position="20"/>
        <end position="118"/>
    </location>
</feature>
<evidence type="ECO:0000256" key="1">
    <source>
        <dbReference type="SAM" id="SignalP"/>
    </source>
</evidence>
<evidence type="ECO:0000313" key="3">
    <source>
        <dbReference type="Proteomes" id="UP000030686"/>
    </source>
</evidence>
<gene>
    <name evidence="2" type="ORF">PROQFM164_S02g000095</name>
</gene>
<protein>
    <submittedName>
        <fullName evidence="2">Genomic scaffold, ProqFM164S02</fullName>
    </submittedName>
</protein>
<dbReference type="Proteomes" id="UP000030686">
    <property type="component" value="Unassembled WGS sequence"/>
</dbReference>
<keyword evidence="1" id="KW-0732">Signal</keyword>
<evidence type="ECO:0000313" key="2">
    <source>
        <dbReference type="EMBL" id="CDM29946.1"/>
    </source>
</evidence>
<keyword evidence="3" id="KW-1185">Reference proteome</keyword>
<dbReference type="EMBL" id="HG792016">
    <property type="protein sequence ID" value="CDM29946.1"/>
    <property type="molecule type" value="Genomic_DNA"/>
</dbReference>
<reference evidence="2" key="1">
    <citation type="journal article" date="2014" name="Nat. Commun.">
        <title>Multiple recent horizontal transfers of a large genomic region in cheese making fungi.</title>
        <authorList>
            <person name="Cheeseman K."/>
            <person name="Ropars J."/>
            <person name="Renault P."/>
            <person name="Dupont J."/>
            <person name="Gouzy J."/>
            <person name="Branca A."/>
            <person name="Abraham A.L."/>
            <person name="Ceppi M."/>
            <person name="Conseiller E."/>
            <person name="Debuchy R."/>
            <person name="Malagnac F."/>
            <person name="Goarin A."/>
            <person name="Silar P."/>
            <person name="Lacoste S."/>
            <person name="Sallet E."/>
            <person name="Bensimon A."/>
            <person name="Giraud T."/>
            <person name="Brygoo Y."/>
        </authorList>
    </citation>
    <scope>NUCLEOTIDE SEQUENCE [LARGE SCALE GENOMIC DNA]</scope>
    <source>
        <strain evidence="2">FM164</strain>
    </source>
</reference>
<sequence length="118" mass="12510">MQLWAYLLPVATIGQVAMAYSSNCEGSFVLDTDLVSIDKDCAKAISNIDTSATYNDGSQFSEGHCYLVYATNGSGDQPVSGQTIHDVAQSILDGCAKKHGSYGTGNCDACHVTVNYRS</sequence>
<organism evidence="2 3">
    <name type="scientific">Penicillium roqueforti (strain FM164)</name>
    <dbReference type="NCBI Taxonomy" id="1365484"/>
    <lineage>
        <taxon>Eukaryota</taxon>
        <taxon>Fungi</taxon>
        <taxon>Dikarya</taxon>
        <taxon>Ascomycota</taxon>
        <taxon>Pezizomycotina</taxon>
        <taxon>Eurotiomycetes</taxon>
        <taxon>Eurotiomycetidae</taxon>
        <taxon>Eurotiales</taxon>
        <taxon>Aspergillaceae</taxon>
        <taxon>Penicillium</taxon>
    </lineage>
</organism>
<proteinExistence type="predicted"/>
<dbReference type="AlphaFoldDB" id="W6Q1T7"/>
<dbReference type="STRING" id="1365484.W6Q1T7"/>
<name>W6Q1T7_PENRF</name>
<dbReference type="OrthoDB" id="3672617at2759"/>
<accession>W6Q1T7</accession>
<feature type="signal peptide" evidence="1">
    <location>
        <begin position="1"/>
        <end position="19"/>
    </location>
</feature>